<feature type="compositionally biased region" description="Basic and acidic residues" evidence="1">
    <location>
        <begin position="32"/>
        <end position="55"/>
    </location>
</feature>
<proteinExistence type="predicted"/>
<feature type="compositionally biased region" description="Basic and acidic residues" evidence="1">
    <location>
        <begin position="65"/>
        <end position="85"/>
    </location>
</feature>
<dbReference type="RefSeq" id="WP_080063026.1">
    <property type="nucleotide sequence ID" value="NZ_MZGX01000003.1"/>
</dbReference>
<dbReference type="OrthoDB" id="1739350at2"/>
<dbReference type="EMBL" id="MZGX01000003">
    <property type="protein sequence ID" value="OPX45612.1"/>
    <property type="molecule type" value="Genomic_DNA"/>
</dbReference>
<feature type="compositionally biased region" description="Basic and acidic residues" evidence="1">
    <location>
        <begin position="120"/>
        <end position="130"/>
    </location>
</feature>
<gene>
    <name evidence="2" type="ORF">CLHUN_05490</name>
</gene>
<protein>
    <submittedName>
        <fullName evidence="2">Uncharacterized protein</fullName>
    </submittedName>
</protein>
<dbReference type="AlphaFoldDB" id="A0A1V4SP13"/>
<keyword evidence="3" id="KW-1185">Reference proteome</keyword>
<feature type="region of interest" description="Disordered" evidence="1">
    <location>
        <begin position="1"/>
        <end position="137"/>
    </location>
</feature>
<name>A0A1V4SP13_RUMHU</name>
<comment type="caution">
    <text evidence="2">The sequence shown here is derived from an EMBL/GenBank/DDBJ whole genome shotgun (WGS) entry which is preliminary data.</text>
</comment>
<sequence>MVKRNDYPRKNYSKDGAQTGEPAGQNFQQKSAQKDGEAPHKENHTRTRPPRDNQQREGGNQREPGQQRDSQRRDNRDNQARENSPRENSQNQHKENYQRNYHRENQNRDNQTRENQNQNREPREPRENTRQHFQRPAIKPRAEETVADIAVDIVRIEKEIELELKEIRSMRLGV</sequence>
<feature type="compositionally biased region" description="Basic and acidic residues" evidence="1">
    <location>
        <begin position="92"/>
        <end position="112"/>
    </location>
</feature>
<dbReference type="STRING" id="48256.CLHUN_05490"/>
<evidence type="ECO:0000313" key="3">
    <source>
        <dbReference type="Proteomes" id="UP000191554"/>
    </source>
</evidence>
<feature type="compositionally biased region" description="Basic and acidic residues" evidence="1">
    <location>
        <begin position="1"/>
        <end position="13"/>
    </location>
</feature>
<reference evidence="2 3" key="1">
    <citation type="submission" date="2017-03" db="EMBL/GenBank/DDBJ databases">
        <title>Genome sequence of Clostridium hungatei DSM 14427.</title>
        <authorList>
            <person name="Poehlein A."/>
            <person name="Daniel R."/>
        </authorList>
    </citation>
    <scope>NUCLEOTIDE SEQUENCE [LARGE SCALE GENOMIC DNA]</scope>
    <source>
        <strain evidence="2 3">DSM 14427</strain>
    </source>
</reference>
<dbReference type="Proteomes" id="UP000191554">
    <property type="component" value="Unassembled WGS sequence"/>
</dbReference>
<evidence type="ECO:0000256" key="1">
    <source>
        <dbReference type="SAM" id="MobiDB-lite"/>
    </source>
</evidence>
<accession>A0A1V4SP13</accession>
<organism evidence="2 3">
    <name type="scientific">Ruminiclostridium hungatei</name>
    <name type="common">Clostridium hungatei</name>
    <dbReference type="NCBI Taxonomy" id="48256"/>
    <lineage>
        <taxon>Bacteria</taxon>
        <taxon>Bacillati</taxon>
        <taxon>Bacillota</taxon>
        <taxon>Clostridia</taxon>
        <taxon>Eubacteriales</taxon>
        <taxon>Oscillospiraceae</taxon>
        <taxon>Ruminiclostridium</taxon>
    </lineage>
</organism>
<evidence type="ECO:0000313" key="2">
    <source>
        <dbReference type="EMBL" id="OPX45612.1"/>
    </source>
</evidence>